<dbReference type="EMBL" id="JAVHJS010000002">
    <property type="protein sequence ID" value="KAK2866690.1"/>
    <property type="molecule type" value="Genomic_DNA"/>
</dbReference>
<evidence type="ECO:0000256" key="1">
    <source>
        <dbReference type="SAM" id="MobiDB-lite"/>
    </source>
</evidence>
<evidence type="ECO:0000313" key="2">
    <source>
        <dbReference type="EMBL" id="KAK2866690.1"/>
    </source>
</evidence>
<dbReference type="AlphaFoldDB" id="A0AA88TAX4"/>
<dbReference type="Proteomes" id="UP001187315">
    <property type="component" value="Unassembled WGS sequence"/>
</dbReference>
<proteinExistence type="predicted"/>
<evidence type="ECO:0000313" key="3">
    <source>
        <dbReference type="Proteomes" id="UP001187315"/>
    </source>
</evidence>
<protein>
    <submittedName>
        <fullName evidence="2">Uncharacterized protein</fullName>
    </submittedName>
</protein>
<reference evidence="2" key="1">
    <citation type="submission" date="2023-08" db="EMBL/GenBank/DDBJ databases">
        <title>Pelteobagrus vachellii genome.</title>
        <authorList>
            <person name="Liu H."/>
        </authorList>
    </citation>
    <scope>NUCLEOTIDE SEQUENCE</scope>
    <source>
        <strain evidence="2">PRFRI_2022a</strain>
        <tissue evidence="2">Muscle</tissue>
    </source>
</reference>
<accession>A0AA88TAX4</accession>
<organism evidence="2 3">
    <name type="scientific">Tachysurus vachellii</name>
    <name type="common">Darkbarbel catfish</name>
    <name type="synonym">Pelteobagrus vachellii</name>
    <dbReference type="NCBI Taxonomy" id="175792"/>
    <lineage>
        <taxon>Eukaryota</taxon>
        <taxon>Metazoa</taxon>
        <taxon>Chordata</taxon>
        <taxon>Craniata</taxon>
        <taxon>Vertebrata</taxon>
        <taxon>Euteleostomi</taxon>
        <taxon>Actinopterygii</taxon>
        <taxon>Neopterygii</taxon>
        <taxon>Teleostei</taxon>
        <taxon>Ostariophysi</taxon>
        <taxon>Siluriformes</taxon>
        <taxon>Bagridae</taxon>
        <taxon>Tachysurus</taxon>
    </lineage>
</organism>
<comment type="caution">
    <text evidence="2">The sequence shown here is derived from an EMBL/GenBank/DDBJ whole genome shotgun (WGS) entry which is preliminary data.</text>
</comment>
<feature type="compositionally biased region" description="Basic and acidic residues" evidence="1">
    <location>
        <begin position="10"/>
        <end position="53"/>
    </location>
</feature>
<feature type="region of interest" description="Disordered" evidence="1">
    <location>
        <begin position="1"/>
        <end position="53"/>
    </location>
</feature>
<sequence length="104" mass="12557">MEDMNQSYEAKLHEQQADLLKSEESQKEMKQKDNSKLEEISHKYDPQLYEEKETSRKPVFEKRKLKKRINILIVKQWNMRIESLESFESTEYFESTEKFDSSGT</sequence>
<keyword evidence="3" id="KW-1185">Reference proteome</keyword>
<gene>
    <name evidence="2" type="ORF">Q7C36_002746</name>
</gene>
<name>A0AA88TAX4_TACVA</name>